<comment type="caution">
    <text evidence="10">The sequence shown here is derived from an EMBL/GenBank/DDBJ whole genome shotgun (WGS) entry which is preliminary data.</text>
</comment>
<evidence type="ECO:0000313" key="10">
    <source>
        <dbReference type="EMBL" id="KAB2336196.1"/>
    </source>
</evidence>
<dbReference type="Proteomes" id="UP000481030">
    <property type="component" value="Unassembled WGS sequence"/>
</dbReference>
<dbReference type="GO" id="GO:0005524">
    <property type="term" value="F:ATP binding"/>
    <property type="evidence" value="ECO:0007669"/>
    <property type="project" value="UniProtKB-KW"/>
</dbReference>
<dbReference type="GO" id="GO:0046872">
    <property type="term" value="F:metal ion binding"/>
    <property type="evidence" value="ECO:0007669"/>
    <property type="project" value="UniProtKB-KW"/>
</dbReference>
<evidence type="ECO:0000256" key="9">
    <source>
        <dbReference type="ARBA" id="ARBA00047890"/>
    </source>
</evidence>
<sequence>MGKVMRKSNTALVLFSGGIDSTALLEYYLSKKYEVSALFFDYGQPSSKNEKQVVQEICRYYEINLIKSNTGFSLTNNNGEFVGRNALLITAALSFLPSNYSKIAIGIHAGTPYYDCSQTFVEDCQRIIDGYFSGTVLLDVPFLQFTKKQIIDYCIQKSIPVDLTYSCELGHEGNCGRCLSCKDRRRILNE</sequence>
<keyword evidence="2" id="KW-0436">Ligase</keyword>
<reference evidence="10 11" key="1">
    <citation type="journal article" date="2016" name="Antonie Van Leeuwenhoek">
        <title>Bacillus depressus sp. nov., isolated from soil of a sunflower field.</title>
        <authorList>
            <person name="Wei X."/>
            <person name="Xin D."/>
            <person name="Xin Y."/>
            <person name="Zhang H."/>
            <person name="Wang T."/>
            <person name="Zhang J."/>
        </authorList>
    </citation>
    <scope>NUCLEOTIDE SEQUENCE [LARGE SCALE GENOMIC DNA]</scope>
    <source>
        <strain evidence="10 11">BZ1</strain>
    </source>
</reference>
<proteinExistence type="inferred from homology"/>
<dbReference type="OrthoDB" id="9789567at2"/>
<dbReference type="PANTHER" id="PTHR42914">
    <property type="entry name" value="7-CYANO-7-DEAZAGUANINE SYNTHASE"/>
    <property type="match status" value="1"/>
</dbReference>
<dbReference type="EC" id="6.3.4.20" evidence="8"/>
<dbReference type="InterPro" id="IPR018317">
    <property type="entry name" value="QueC"/>
</dbReference>
<dbReference type="RefSeq" id="WP_151534999.1">
    <property type="nucleotide sequence ID" value="NZ_WBOS01000004.1"/>
</dbReference>
<evidence type="ECO:0000256" key="5">
    <source>
        <dbReference type="ARBA" id="ARBA00022833"/>
    </source>
</evidence>
<keyword evidence="3" id="KW-0479">Metal-binding</keyword>
<gene>
    <name evidence="10" type="ORF">F7731_11910</name>
</gene>
<name>A0A6L3V785_9BACI</name>
<evidence type="ECO:0000256" key="3">
    <source>
        <dbReference type="ARBA" id="ARBA00022723"/>
    </source>
</evidence>
<keyword evidence="6" id="KW-0067">ATP-binding</keyword>
<evidence type="ECO:0000256" key="6">
    <source>
        <dbReference type="ARBA" id="ARBA00022840"/>
    </source>
</evidence>
<protein>
    <recommendedName>
        <fullName evidence="8">7-cyano-7-deazaguanine synthase</fullName>
        <ecNumber evidence="8">6.3.4.20</ecNumber>
    </recommendedName>
</protein>
<evidence type="ECO:0000256" key="1">
    <source>
        <dbReference type="ARBA" id="ARBA00005061"/>
    </source>
</evidence>
<dbReference type="AlphaFoldDB" id="A0A6L3V785"/>
<comment type="catalytic activity">
    <reaction evidence="9">
        <text>7-carboxy-7-carbaguanine + NH4(+) + 2 ATP = 7-cyano-7-carbaguanine + 2 AMP + 2 diphosphate + 2 H(+)</text>
        <dbReference type="Rhea" id="RHEA:27982"/>
        <dbReference type="ChEBI" id="CHEBI:15378"/>
        <dbReference type="ChEBI" id="CHEBI:28938"/>
        <dbReference type="ChEBI" id="CHEBI:30616"/>
        <dbReference type="ChEBI" id="CHEBI:33019"/>
        <dbReference type="ChEBI" id="CHEBI:45075"/>
        <dbReference type="ChEBI" id="CHEBI:61036"/>
        <dbReference type="ChEBI" id="CHEBI:456215"/>
        <dbReference type="EC" id="6.3.4.20"/>
    </reaction>
</comment>
<dbReference type="GO" id="GO:0016874">
    <property type="term" value="F:ligase activity"/>
    <property type="evidence" value="ECO:0007669"/>
    <property type="project" value="UniProtKB-KW"/>
</dbReference>
<comment type="similarity">
    <text evidence="7">Belongs to the QueC family.</text>
</comment>
<keyword evidence="11" id="KW-1185">Reference proteome</keyword>
<accession>A0A6L3V785</accession>
<evidence type="ECO:0000256" key="8">
    <source>
        <dbReference type="ARBA" id="ARBA00039149"/>
    </source>
</evidence>
<evidence type="ECO:0000313" key="11">
    <source>
        <dbReference type="Proteomes" id="UP000481030"/>
    </source>
</evidence>
<dbReference type="InterPro" id="IPR014729">
    <property type="entry name" value="Rossmann-like_a/b/a_fold"/>
</dbReference>
<dbReference type="PANTHER" id="PTHR42914:SF1">
    <property type="entry name" value="7-CYANO-7-DEAZAGUANINE SYNTHASE"/>
    <property type="match status" value="1"/>
</dbReference>
<evidence type="ECO:0000256" key="4">
    <source>
        <dbReference type="ARBA" id="ARBA00022741"/>
    </source>
</evidence>
<keyword evidence="4" id="KW-0547">Nucleotide-binding</keyword>
<dbReference type="Gene3D" id="3.40.50.620">
    <property type="entry name" value="HUPs"/>
    <property type="match status" value="1"/>
</dbReference>
<comment type="pathway">
    <text evidence="1">Purine metabolism; 7-cyano-7-deazaguanine biosynthesis.</text>
</comment>
<organism evidence="10 11">
    <name type="scientific">Cytobacillus depressus</name>
    <dbReference type="NCBI Taxonomy" id="1602942"/>
    <lineage>
        <taxon>Bacteria</taxon>
        <taxon>Bacillati</taxon>
        <taxon>Bacillota</taxon>
        <taxon>Bacilli</taxon>
        <taxon>Bacillales</taxon>
        <taxon>Bacillaceae</taxon>
        <taxon>Cytobacillus</taxon>
    </lineage>
</organism>
<dbReference type="EMBL" id="WBOS01000004">
    <property type="protein sequence ID" value="KAB2336196.1"/>
    <property type="molecule type" value="Genomic_DNA"/>
</dbReference>
<dbReference type="Pfam" id="PF06508">
    <property type="entry name" value="QueC"/>
    <property type="match status" value="2"/>
</dbReference>
<dbReference type="SUPFAM" id="SSF52402">
    <property type="entry name" value="Adenine nucleotide alpha hydrolases-like"/>
    <property type="match status" value="1"/>
</dbReference>
<keyword evidence="5" id="KW-0862">Zinc</keyword>
<evidence type="ECO:0000256" key="7">
    <source>
        <dbReference type="ARBA" id="ARBA00037993"/>
    </source>
</evidence>
<evidence type="ECO:0000256" key="2">
    <source>
        <dbReference type="ARBA" id="ARBA00022598"/>
    </source>
</evidence>